<dbReference type="AlphaFoldDB" id="A0A149U3B6"/>
<dbReference type="Proteomes" id="UP000075411">
    <property type="component" value="Unassembled WGS sequence"/>
</dbReference>
<organism evidence="1 2">
    <name type="scientific">Acetobacter tropicalis</name>
    <dbReference type="NCBI Taxonomy" id="104102"/>
    <lineage>
        <taxon>Bacteria</taxon>
        <taxon>Pseudomonadati</taxon>
        <taxon>Pseudomonadota</taxon>
        <taxon>Alphaproteobacteria</taxon>
        <taxon>Acetobacterales</taxon>
        <taxon>Acetobacteraceae</taxon>
        <taxon>Acetobacter</taxon>
    </lineage>
</organism>
<protein>
    <submittedName>
        <fullName evidence="1">Uncharacterized protein</fullName>
    </submittedName>
</protein>
<name>A0A149U3B6_9PROT</name>
<accession>A0A149U3B6</accession>
<dbReference type="EMBL" id="LHZT01000098">
    <property type="protein sequence ID" value="KXV59963.1"/>
    <property type="molecule type" value="Genomic_DNA"/>
</dbReference>
<reference evidence="1 2" key="1">
    <citation type="submission" date="2015-06" db="EMBL/GenBank/DDBJ databases">
        <title>Improved classification and identification of acetic acid bacteria using matrix-assisted laser desorption/ionization time-of-flight mass spectrometry; Gluconobacter nephelii and Gluconobacter uchimurae are later heterotypic synonyms of Gluconobacter japonicus and Gluconobacter oxydans, respectively.</title>
        <authorList>
            <person name="Li L."/>
            <person name="Cleenwerck I."/>
            <person name="De Vuyst L."/>
            <person name="Vandamme P."/>
        </authorList>
    </citation>
    <scope>NUCLEOTIDE SEQUENCE [LARGE SCALE GENOMIC DNA]</scope>
    <source>
        <strain evidence="1 2">LMG 1663</strain>
    </source>
</reference>
<dbReference type="PATRIC" id="fig|104102.12.peg.821"/>
<evidence type="ECO:0000313" key="1">
    <source>
        <dbReference type="EMBL" id="KXV59963.1"/>
    </source>
</evidence>
<comment type="caution">
    <text evidence="1">The sequence shown here is derived from an EMBL/GenBank/DDBJ whole genome shotgun (WGS) entry which is preliminary data.</text>
</comment>
<sequence length="156" mass="17152">MRLPLSDEQVLSVLDSYTGDKESTNAAMQKTILSIGMPVTGDDLSEVGLEVVHAHGTDLTYCREHAQRIANGADGIIYSLVRQSDHIAKLAEKDAEIVRKDAEIERLWAALEGIEVSIDALPDDNEDYSRMSAREMQRQALEVVKAEVKALKGTEA</sequence>
<gene>
    <name evidence="1" type="ORF">AD947_03110</name>
</gene>
<proteinExistence type="predicted"/>
<evidence type="ECO:0000313" key="2">
    <source>
        <dbReference type="Proteomes" id="UP000075411"/>
    </source>
</evidence>